<dbReference type="GO" id="GO:0005524">
    <property type="term" value="F:ATP binding"/>
    <property type="evidence" value="ECO:0007669"/>
    <property type="project" value="UniProtKB-KW"/>
</dbReference>
<dbReference type="PIRSF" id="PIRSF003073">
    <property type="entry name" value="DNAC_TnpB_IstB"/>
    <property type="match status" value="1"/>
</dbReference>
<dbReference type="RefSeq" id="WP_116854287.1">
    <property type="nucleotide sequence ID" value="NZ_QTJV01000004.1"/>
</dbReference>
<evidence type="ECO:0000313" key="5">
    <source>
        <dbReference type="Proteomes" id="UP000261174"/>
    </source>
</evidence>
<dbReference type="PANTHER" id="PTHR30050">
    <property type="entry name" value="CHROMOSOMAL REPLICATION INITIATOR PROTEIN DNAA"/>
    <property type="match status" value="1"/>
</dbReference>
<dbReference type="Proteomes" id="UP000261174">
    <property type="component" value="Unassembled WGS sequence"/>
</dbReference>
<dbReference type="PANTHER" id="PTHR30050:SF4">
    <property type="entry name" value="ATP-BINDING PROTEIN RV3427C IN INSERTION SEQUENCE-RELATED"/>
    <property type="match status" value="1"/>
</dbReference>
<protein>
    <submittedName>
        <fullName evidence="4">ATP-binding protein</fullName>
    </submittedName>
</protein>
<accession>A0A3E1P3F0</accession>
<feature type="domain" description="IstB-like ATP-binding" evidence="3">
    <location>
        <begin position="10"/>
        <end position="245"/>
    </location>
</feature>
<dbReference type="SUPFAM" id="SSF52540">
    <property type="entry name" value="P-loop containing nucleoside triphosphate hydrolases"/>
    <property type="match status" value="1"/>
</dbReference>
<reference evidence="4 5" key="1">
    <citation type="submission" date="2018-08" db="EMBL/GenBank/DDBJ databases">
        <title>Chitinophaga sp. K20C18050901, a novel bacterium isolated from forest soil.</title>
        <authorList>
            <person name="Wang C."/>
        </authorList>
    </citation>
    <scope>NUCLEOTIDE SEQUENCE [LARGE SCALE GENOMIC DNA]</scope>
    <source>
        <strain evidence="4 5">K20C18050901</strain>
    </source>
</reference>
<dbReference type="InterPro" id="IPR028350">
    <property type="entry name" value="DNAC/IstB-like"/>
</dbReference>
<evidence type="ECO:0000313" key="4">
    <source>
        <dbReference type="EMBL" id="RFM34705.1"/>
    </source>
</evidence>
<evidence type="ECO:0000256" key="1">
    <source>
        <dbReference type="ARBA" id="ARBA00022741"/>
    </source>
</evidence>
<gene>
    <name evidence="4" type="ORF">DXN04_15690</name>
</gene>
<keyword evidence="1" id="KW-0547">Nucleotide-binding</keyword>
<dbReference type="CDD" id="cd00009">
    <property type="entry name" value="AAA"/>
    <property type="match status" value="1"/>
</dbReference>
<dbReference type="Gene3D" id="3.40.50.300">
    <property type="entry name" value="P-loop containing nucleotide triphosphate hydrolases"/>
    <property type="match status" value="1"/>
</dbReference>
<dbReference type="InterPro" id="IPR047661">
    <property type="entry name" value="IstB"/>
</dbReference>
<dbReference type="GO" id="GO:0006260">
    <property type="term" value="P:DNA replication"/>
    <property type="evidence" value="ECO:0007669"/>
    <property type="project" value="TreeGrafter"/>
</dbReference>
<evidence type="ECO:0000256" key="2">
    <source>
        <dbReference type="ARBA" id="ARBA00022840"/>
    </source>
</evidence>
<dbReference type="Pfam" id="PF01695">
    <property type="entry name" value="IstB_IS21"/>
    <property type="match status" value="1"/>
</dbReference>
<name>A0A3E1P3F0_9BACT</name>
<keyword evidence="5" id="KW-1185">Reference proteome</keyword>
<dbReference type="InterPro" id="IPR027417">
    <property type="entry name" value="P-loop_NTPase"/>
</dbReference>
<proteinExistence type="predicted"/>
<keyword evidence="2 4" id="KW-0067">ATP-binding</keyword>
<dbReference type="OrthoDB" id="8064373at2"/>
<organism evidence="4 5">
    <name type="scientific">Chitinophaga silvisoli</name>
    <dbReference type="NCBI Taxonomy" id="2291814"/>
    <lineage>
        <taxon>Bacteria</taxon>
        <taxon>Pseudomonadati</taxon>
        <taxon>Bacteroidota</taxon>
        <taxon>Chitinophagia</taxon>
        <taxon>Chitinophagales</taxon>
        <taxon>Chitinophagaceae</taxon>
        <taxon>Chitinophaga</taxon>
    </lineage>
</organism>
<dbReference type="InterPro" id="IPR002611">
    <property type="entry name" value="IstB_ATP-bd"/>
</dbReference>
<dbReference type="EMBL" id="QTJV01000004">
    <property type="protein sequence ID" value="RFM34705.1"/>
    <property type="molecule type" value="Genomic_DNA"/>
</dbReference>
<sequence>MNENNTVEKLRRMHLRTMAHLYHQTLTDQHYAHCTADELLALLVDAEWEHRQKTRIESLIRQAGFKQIVSPQDIDYMTNRNLDRNVLERLLNLQFLDKAENIIITGPTGCGKSFLAQCLGVKACQMLNRTHYYPATRFLDKVKLARLDGSYSKMIRTIGKLPLLIIDDFLLTPVDQPTRTALLDLIEERYEKGATIISTQIPVEQWHPLIGESTMADAILDRLVYSSHRITLTGESLRKKKKLTA</sequence>
<dbReference type="NCBIfam" id="NF038214">
    <property type="entry name" value="IS21_help_AAA"/>
    <property type="match status" value="1"/>
</dbReference>
<dbReference type="AlphaFoldDB" id="A0A3E1P3F0"/>
<comment type="caution">
    <text evidence="4">The sequence shown here is derived from an EMBL/GenBank/DDBJ whole genome shotgun (WGS) entry which is preliminary data.</text>
</comment>
<evidence type="ECO:0000259" key="3">
    <source>
        <dbReference type="Pfam" id="PF01695"/>
    </source>
</evidence>